<evidence type="ECO:0000313" key="5">
    <source>
        <dbReference type="EnsemblMetazoa" id="G9614.1:cds"/>
    </source>
</evidence>
<feature type="signal peptide" evidence="3">
    <location>
        <begin position="1"/>
        <end position="16"/>
    </location>
</feature>
<dbReference type="InterPro" id="IPR000742">
    <property type="entry name" value="EGF"/>
</dbReference>
<keyword evidence="1" id="KW-0245">EGF-like domain</keyword>
<dbReference type="InterPro" id="IPR042635">
    <property type="entry name" value="MEGF10/SREC1/2-like"/>
</dbReference>
<feature type="transmembrane region" description="Helical" evidence="2">
    <location>
        <begin position="230"/>
        <end position="254"/>
    </location>
</feature>
<keyword evidence="3" id="KW-0732">Signal</keyword>
<keyword evidence="6" id="KW-1185">Reference proteome</keyword>
<evidence type="ECO:0000256" key="3">
    <source>
        <dbReference type="SAM" id="SignalP"/>
    </source>
</evidence>
<evidence type="ECO:0000256" key="2">
    <source>
        <dbReference type="SAM" id="Phobius"/>
    </source>
</evidence>
<dbReference type="PANTHER" id="PTHR24043:SF8">
    <property type="entry name" value="EGF-LIKE DOMAIN-CONTAINING PROTEIN"/>
    <property type="match status" value="1"/>
</dbReference>
<dbReference type="Gene3D" id="2.170.300.10">
    <property type="entry name" value="Tie2 ligand-binding domain superfamily"/>
    <property type="match status" value="1"/>
</dbReference>
<dbReference type="AlphaFoldDB" id="A0A8W8NZZ9"/>
<name>A0A8W8NZZ9_MAGGI</name>
<dbReference type="Pfam" id="PF00053">
    <property type="entry name" value="EGF_laminin"/>
    <property type="match status" value="1"/>
</dbReference>
<evidence type="ECO:0000259" key="4">
    <source>
        <dbReference type="SMART" id="SM00181"/>
    </source>
</evidence>
<feature type="domain" description="EGF-like" evidence="4">
    <location>
        <begin position="183"/>
        <end position="221"/>
    </location>
</feature>
<dbReference type="EnsemblMetazoa" id="G9614.1">
    <property type="protein sequence ID" value="G9614.1:cds"/>
    <property type="gene ID" value="G9614"/>
</dbReference>
<proteinExistence type="predicted"/>
<keyword evidence="2" id="KW-1133">Transmembrane helix</keyword>
<feature type="domain" description="EGF-like" evidence="4">
    <location>
        <begin position="54"/>
        <end position="82"/>
    </location>
</feature>
<sequence length="312" mass="34685">MFFRWLCLGFLAFTGAYDNVALKKQAVQLYPYITAARPPDTFDASNAVDGLKSDLHVNCQYCHIETGTCQGCKPGYQGHRCEFACLFGFFGQDCAEKCNDKCAGCNNVNGLCDWGCNPGWKGDNCQQPCDGKLYGENCTVPCGQCYKAVQCHHINGTCLNRCDQGYQGEKCIEECKAGYFGENCSSTCGNCLNIENNSSCHPVNGSCSEGCEPGYQEPTCKEKDKAQTSLTVVFSILFSVIGLVLMMAGIFVFLKKNLKRFNHNRKHDVTEKNIELSSHGVVQHYDELHVRDPEETYTALKKAEEETPYEEI</sequence>
<feature type="domain" description="EGF-like" evidence="4">
    <location>
        <begin position="93"/>
        <end position="126"/>
    </location>
</feature>
<keyword evidence="2" id="KW-0812">Transmembrane</keyword>
<evidence type="ECO:0000256" key="1">
    <source>
        <dbReference type="ARBA" id="ARBA00022536"/>
    </source>
</evidence>
<dbReference type="SUPFAM" id="SSF57184">
    <property type="entry name" value="Growth factor receptor domain"/>
    <property type="match status" value="1"/>
</dbReference>
<feature type="chain" id="PRO_5036485106" description="EGF-like domain-containing protein" evidence="3">
    <location>
        <begin position="17"/>
        <end position="312"/>
    </location>
</feature>
<dbReference type="PANTHER" id="PTHR24043">
    <property type="entry name" value="SCAVENGER RECEPTOR CLASS F"/>
    <property type="match status" value="1"/>
</dbReference>
<feature type="domain" description="EGF-like" evidence="4">
    <location>
        <begin position="137"/>
        <end position="172"/>
    </location>
</feature>
<protein>
    <recommendedName>
        <fullName evidence="4">EGF-like domain-containing protein</fullName>
    </recommendedName>
</protein>
<accession>A0A8W8NZZ9</accession>
<organism evidence="5 6">
    <name type="scientific">Magallana gigas</name>
    <name type="common">Pacific oyster</name>
    <name type="synonym">Crassostrea gigas</name>
    <dbReference type="NCBI Taxonomy" id="29159"/>
    <lineage>
        <taxon>Eukaryota</taxon>
        <taxon>Metazoa</taxon>
        <taxon>Spiralia</taxon>
        <taxon>Lophotrochozoa</taxon>
        <taxon>Mollusca</taxon>
        <taxon>Bivalvia</taxon>
        <taxon>Autobranchia</taxon>
        <taxon>Pteriomorphia</taxon>
        <taxon>Ostreida</taxon>
        <taxon>Ostreoidea</taxon>
        <taxon>Ostreidae</taxon>
        <taxon>Magallana</taxon>
    </lineage>
</organism>
<keyword evidence="2" id="KW-0472">Membrane</keyword>
<dbReference type="GO" id="GO:0005044">
    <property type="term" value="F:scavenger receptor activity"/>
    <property type="evidence" value="ECO:0007669"/>
    <property type="project" value="InterPro"/>
</dbReference>
<dbReference type="InterPro" id="IPR009030">
    <property type="entry name" value="Growth_fac_rcpt_cys_sf"/>
</dbReference>
<dbReference type="Proteomes" id="UP000005408">
    <property type="component" value="Unassembled WGS sequence"/>
</dbReference>
<evidence type="ECO:0000313" key="6">
    <source>
        <dbReference type="Proteomes" id="UP000005408"/>
    </source>
</evidence>
<dbReference type="SMART" id="SM00181">
    <property type="entry name" value="EGF"/>
    <property type="match status" value="4"/>
</dbReference>
<dbReference type="InterPro" id="IPR002049">
    <property type="entry name" value="LE_dom"/>
</dbReference>
<reference evidence="5" key="1">
    <citation type="submission" date="2022-08" db="UniProtKB">
        <authorList>
            <consortium name="EnsemblMetazoa"/>
        </authorList>
    </citation>
    <scope>IDENTIFICATION</scope>
    <source>
        <strain evidence="5">05x7-T-G4-1.051#20</strain>
    </source>
</reference>